<protein>
    <submittedName>
        <fullName evidence="1">Uncharacterized protein</fullName>
    </submittedName>
</protein>
<evidence type="ECO:0000313" key="1">
    <source>
        <dbReference type="EMBL" id="TDZ19895.1"/>
    </source>
</evidence>
<comment type="caution">
    <text evidence="1">The sequence shown here is derived from an EMBL/GenBank/DDBJ whole genome shotgun (WGS) entry which is preliminary data.</text>
</comment>
<dbReference type="AlphaFoldDB" id="A0A484FQA3"/>
<proteinExistence type="predicted"/>
<keyword evidence="2" id="KW-1185">Reference proteome</keyword>
<dbReference type="Proteomes" id="UP000014480">
    <property type="component" value="Unassembled WGS sequence"/>
</dbReference>
<gene>
    <name evidence="1" type="ORF">Cob_v006984</name>
</gene>
<evidence type="ECO:0000313" key="2">
    <source>
        <dbReference type="Proteomes" id="UP000014480"/>
    </source>
</evidence>
<sequence length="78" mass="8821">MYSCRESTGRYLLRYASTDVLCTARHLATLSSEPSLVGAQWKETPGTSTRLPRWRSAISARAYLVSHIMMKTSSDRPR</sequence>
<dbReference type="EMBL" id="AMCV02000018">
    <property type="protein sequence ID" value="TDZ19895.1"/>
    <property type="molecule type" value="Genomic_DNA"/>
</dbReference>
<reference evidence="2" key="1">
    <citation type="journal article" date="2013" name="New Phytol.">
        <title>Comparative genomic and transcriptomic analyses reveal the hemibiotrophic stage shift of Colletotrichum fungi.</title>
        <authorList>
            <person name="Gan P."/>
            <person name="Ikeda K."/>
            <person name="Irieda H."/>
            <person name="Narusaka M."/>
            <person name="O'Connell R.J."/>
            <person name="Narusaka Y."/>
            <person name="Takano Y."/>
            <person name="Kubo Y."/>
            <person name="Shirasu K."/>
        </authorList>
    </citation>
    <scope>NUCLEOTIDE SEQUENCE [LARGE SCALE GENOMIC DNA]</scope>
    <source>
        <strain evidence="2">104-T / ATCC 96160 / CBS 514.97 / LARS 414 / MAFF 240422</strain>
    </source>
</reference>
<organism evidence="1 2">
    <name type="scientific">Colletotrichum orbiculare (strain 104-T / ATCC 96160 / CBS 514.97 / LARS 414 / MAFF 240422)</name>
    <name type="common">Cucumber anthracnose fungus</name>
    <name type="synonym">Colletotrichum lagenarium</name>
    <dbReference type="NCBI Taxonomy" id="1213857"/>
    <lineage>
        <taxon>Eukaryota</taxon>
        <taxon>Fungi</taxon>
        <taxon>Dikarya</taxon>
        <taxon>Ascomycota</taxon>
        <taxon>Pezizomycotina</taxon>
        <taxon>Sordariomycetes</taxon>
        <taxon>Hypocreomycetidae</taxon>
        <taxon>Glomerellales</taxon>
        <taxon>Glomerellaceae</taxon>
        <taxon>Colletotrichum</taxon>
        <taxon>Colletotrichum orbiculare species complex</taxon>
    </lineage>
</organism>
<reference evidence="2" key="2">
    <citation type="journal article" date="2019" name="Mol. Plant Microbe Interact.">
        <title>Genome sequence resources for four phytopathogenic fungi from the Colletotrichum orbiculare species complex.</title>
        <authorList>
            <person name="Gan P."/>
            <person name="Tsushima A."/>
            <person name="Narusaka M."/>
            <person name="Narusaka Y."/>
            <person name="Takano Y."/>
            <person name="Kubo Y."/>
            <person name="Shirasu K."/>
        </authorList>
    </citation>
    <scope>GENOME REANNOTATION</scope>
    <source>
        <strain evidence="2">104-T / ATCC 96160 / CBS 514.97 / LARS 414 / MAFF 240422</strain>
    </source>
</reference>
<name>A0A484FQA3_COLOR</name>
<accession>A0A484FQA3</accession>